<comment type="caution">
    <text evidence="8">Lacks conserved residue(s) required for the propagation of feature annotation.</text>
</comment>
<dbReference type="EMBL" id="AP019774">
    <property type="protein sequence ID" value="BCD69356.1"/>
    <property type="molecule type" value="Genomic_DNA"/>
</dbReference>
<evidence type="ECO:0000259" key="12">
    <source>
        <dbReference type="SMART" id="SM00382"/>
    </source>
</evidence>
<dbReference type="InterPro" id="IPR038454">
    <property type="entry name" value="DnaA_N_sf"/>
</dbReference>
<comment type="subcellular location">
    <subcellularLocation>
        <location evidence="8">Cytoplasm</location>
    </subcellularLocation>
</comment>
<evidence type="ECO:0000256" key="3">
    <source>
        <dbReference type="ARBA" id="ARBA00022705"/>
    </source>
</evidence>
<dbReference type="GO" id="GO:0005737">
    <property type="term" value="C:cytoplasm"/>
    <property type="evidence" value="ECO:0007669"/>
    <property type="project" value="UniProtKB-SubCell"/>
</dbReference>
<evidence type="ECO:0000313" key="14">
    <source>
        <dbReference type="EMBL" id="BCD44962.1"/>
    </source>
</evidence>
<dbReference type="Proteomes" id="UP000317935">
    <property type="component" value="Chromosome"/>
</dbReference>
<dbReference type="SMART" id="SM00382">
    <property type="entry name" value="AAA"/>
    <property type="match status" value="1"/>
</dbReference>
<dbReference type="InterPro" id="IPR010921">
    <property type="entry name" value="Trp_repressor/repl_initiator"/>
</dbReference>
<dbReference type="SMART" id="SM00760">
    <property type="entry name" value="Bac_DnaA_C"/>
    <property type="match status" value="1"/>
</dbReference>
<keyword evidence="4 8" id="KW-0547">Nucleotide-binding</keyword>
<feature type="domain" description="AAA+ ATPase" evidence="12">
    <location>
        <begin position="129"/>
        <end position="259"/>
    </location>
</feature>
<organism evidence="15 16">
    <name type="scientific">Helicobacter suis</name>
    <dbReference type="NCBI Taxonomy" id="104628"/>
    <lineage>
        <taxon>Bacteria</taxon>
        <taxon>Pseudomonadati</taxon>
        <taxon>Campylobacterota</taxon>
        <taxon>Epsilonproteobacteria</taxon>
        <taxon>Campylobacterales</taxon>
        <taxon>Helicobacteraceae</taxon>
        <taxon>Helicobacter</taxon>
    </lineage>
</organism>
<evidence type="ECO:0000256" key="2">
    <source>
        <dbReference type="ARBA" id="ARBA00022490"/>
    </source>
</evidence>
<proteinExistence type="inferred from homology"/>
<feature type="binding site" evidence="8">
    <location>
        <position position="140"/>
    </location>
    <ligand>
        <name>ATP</name>
        <dbReference type="ChEBI" id="CHEBI:30616"/>
    </ligand>
</feature>
<comment type="domain">
    <text evidence="8">Domain I is involved in oligomerization and binding regulators, domain II is flexibile and of varying length in different bacteria, domain III forms the AAA+ region, while domain IV binds dsDNA.</text>
</comment>
<sequence>MLEAILETLKADLSEFEFKTYVEILRFDEKASRADCFVFYAPNIWVCNYIKTRYSTLLENAIGAYKGYPVSVEVLPREQQIKNSPLKPLCQAHQNPSLNPAFTFDTLVVGSCNHLAIKVASQVAQNSGSYNPVLFFGGVGLGKTHILNAIGNKACDRLQDVLYVTAEQFLNDYVFRLGNHSMDKFQDKYRTRDYLLIDDVQFFGGKQMVQEEFFHTFNALHSQGSQIVMTSDKPPRDIKGLADRLLSRFEMGMIASIQPPKLETKIAIINQKCQFNHIRMDAPVVEYLASHTNENIRQIEGALLRLNATAMLTGVSIDLSLVEAVLKDTIKESLQEVSLEQVLRVVAKTLNLKPSDIRNNYRNRQVALARKLIIYLARILTNASTTALAQFLGMKDHSGVSKANKTVTKCMLEDKHTKLLIEEMRAKILSHVD</sequence>
<dbReference type="GO" id="GO:0005886">
    <property type="term" value="C:plasma membrane"/>
    <property type="evidence" value="ECO:0007669"/>
    <property type="project" value="TreeGrafter"/>
</dbReference>
<reference evidence="15 16" key="1">
    <citation type="submission" date="2019-06" db="EMBL/GenBank/DDBJ databases">
        <title>Complete genome sequence of Helicobacter suis SNTW101c.</title>
        <authorList>
            <person name="Rimbara E."/>
            <person name="Suzuki M."/>
            <person name="Matsui H."/>
            <person name="Nakamura M."/>
            <person name="Mori S."/>
            <person name="Shibayama K."/>
        </authorList>
    </citation>
    <scope>NUCLEOTIDE SEQUENCE [LARGE SCALE GENOMIC DNA]</scope>
    <source>
        <strain evidence="15 16">SNTW101c</strain>
    </source>
</reference>
<dbReference type="GO" id="GO:0003688">
    <property type="term" value="F:DNA replication origin binding"/>
    <property type="evidence" value="ECO:0007669"/>
    <property type="project" value="UniProtKB-UniRule"/>
</dbReference>
<keyword evidence="7 8" id="KW-0238">DNA-binding</keyword>
<dbReference type="NCBIfam" id="TIGR00362">
    <property type="entry name" value="DnaA"/>
    <property type="match status" value="1"/>
</dbReference>
<dbReference type="Gene3D" id="1.10.8.60">
    <property type="match status" value="1"/>
</dbReference>
<feature type="region of interest" description="Domain I, interacts with DnaA modulators" evidence="8">
    <location>
        <begin position="1"/>
        <end position="84"/>
    </location>
</feature>
<evidence type="ECO:0000256" key="8">
    <source>
        <dbReference type="HAMAP-Rule" id="MF_00377"/>
    </source>
</evidence>
<comment type="function">
    <text evidence="8 10">Plays an essential role in the initiation and regulation of chromosomal replication. ATP-DnaA binds to the origin of replication (oriC) to initiate formation of the DNA replication initiation complex once per cell cycle. Binds the DnaA box (a 9 base pair repeat at the origin) and separates the double-stranded (ds)DNA. Forms a right-handed helical filament on oriC DNA; dsDNA binds to the exterior of the filament while single-stranded (ss)DNA is stabiized in the filament's interior. The ATP-DnaA-oriC complex binds and stabilizes one strand of the AT-rich DNA unwinding element (DUE), permitting loading of DNA polymerase. After initiation quickly degrades to an ADP-DnaA complex that is not apt for DNA replication. Binds acidic phospholipids.</text>
</comment>
<feature type="binding site" evidence="8">
    <location>
        <position position="143"/>
    </location>
    <ligand>
        <name>ATP</name>
        <dbReference type="ChEBI" id="CHEBI:30616"/>
    </ligand>
</feature>
<evidence type="ECO:0000313" key="15">
    <source>
        <dbReference type="EMBL" id="BCD69356.1"/>
    </source>
</evidence>
<keyword evidence="17" id="KW-1185">Reference proteome</keyword>
<feature type="binding site" evidence="8">
    <location>
        <position position="142"/>
    </location>
    <ligand>
        <name>ATP</name>
        <dbReference type="ChEBI" id="CHEBI:30616"/>
    </ligand>
</feature>
<dbReference type="InterPro" id="IPR001957">
    <property type="entry name" value="Chromosome_initiator_DnaA"/>
</dbReference>
<dbReference type="OrthoDB" id="9807019at2"/>
<evidence type="ECO:0000256" key="4">
    <source>
        <dbReference type="ARBA" id="ARBA00022741"/>
    </source>
</evidence>
<dbReference type="GO" id="GO:0006270">
    <property type="term" value="P:DNA replication initiation"/>
    <property type="evidence" value="ECO:0007669"/>
    <property type="project" value="UniProtKB-UniRule"/>
</dbReference>
<keyword evidence="6 8" id="KW-0446">Lipid-binding</keyword>
<dbReference type="PRINTS" id="PR00051">
    <property type="entry name" value="DNAA"/>
</dbReference>
<dbReference type="Proteomes" id="UP000509742">
    <property type="component" value="Chromosome"/>
</dbReference>
<keyword evidence="2 8" id="KW-0963">Cytoplasm</keyword>
<dbReference type="InterPro" id="IPR003593">
    <property type="entry name" value="AAA+_ATPase"/>
</dbReference>
<comment type="subunit">
    <text evidence="8">Oligomerizes as a right-handed, spiral filament on DNA at oriC.</text>
</comment>
<dbReference type="CDD" id="cd06571">
    <property type="entry name" value="Bac_DnaA_C"/>
    <property type="match status" value="1"/>
</dbReference>
<dbReference type="EMBL" id="AP023036">
    <property type="protein sequence ID" value="BCD44962.1"/>
    <property type="molecule type" value="Genomic_DNA"/>
</dbReference>
<dbReference type="GO" id="GO:0008289">
    <property type="term" value="F:lipid binding"/>
    <property type="evidence" value="ECO:0007669"/>
    <property type="project" value="UniProtKB-KW"/>
</dbReference>
<dbReference type="Gene3D" id="1.10.1750.10">
    <property type="match status" value="1"/>
</dbReference>
<dbReference type="SUPFAM" id="SSF48295">
    <property type="entry name" value="TrpR-like"/>
    <property type="match status" value="1"/>
</dbReference>
<protein>
    <recommendedName>
        <fullName evidence="8 9">Chromosomal replication initiator protein DnaA</fullName>
    </recommendedName>
</protein>
<dbReference type="Pfam" id="PF00308">
    <property type="entry name" value="Bac_DnaA"/>
    <property type="match status" value="1"/>
</dbReference>
<evidence type="ECO:0000256" key="6">
    <source>
        <dbReference type="ARBA" id="ARBA00023121"/>
    </source>
</evidence>
<evidence type="ECO:0000256" key="9">
    <source>
        <dbReference type="NCBIfam" id="TIGR00362"/>
    </source>
</evidence>
<dbReference type="InterPro" id="IPR027417">
    <property type="entry name" value="P-loop_NTPase"/>
</dbReference>
<dbReference type="AlphaFoldDB" id="A0A6J4CVC3"/>
<keyword evidence="3 8" id="KW-0235">DNA replication</keyword>
<evidence type="ECO:0000256" key="7">
    <source>
        <dbReference type="ARBA" id="ARBA00023125"/>
    </source>
</evidence>
<dbReference type="InterPro" id="IPR013317">
    <property type="entry name" value="DnaA_dom"/>
</dbReference>
<gene>
    <name evidence="8 15" type="primary">dnaA</name>
    <name evidence="14" type="ORF">NHP190020_00010</name>
    <name evidence="15" type="ORF">SNTW_00010</name>
</gene>
<feature type="region of interest" description="Domain IV, binds dsDNA" evidence="8">
    <location>
        <begin position="311"/>
        <end position="433"/>
    </location>
</feature>
<dbReference type="GO" id="GO:0006275">
    <property type="term" value="P:regulation of DNA replication"/>
    <property type="evidence" value="ECO:0007669"/>
    <property type="project" value="UniProtKB-UniRule"/>
</dbReference>
<evidence type="ECO:0000256" key="1">
    <source>
        <dbReference type="ARBA" id="ARBA00006583"/>
    </source>
</evidence>
<evidence type="ECO:0000313" key="17">
    <source>
        <dbReference type="Proteomes" id="UP000509742"/>
    </source>
</evidence>
<feature type="domain" description="Chromosomal replication initiator DnaA C-terminal" evidence="13">
    <location>
        <begin position="338"/>
        <end position="407"/>
    </location>
</feature>
<accession>A0A6J4CVC3</accession>
<evidence type="ECO:0000256" key="10">
    <source>
        <dbReference type="RuleBase" id="RU000577"/>
    </source>
</evidence>
<dbReference type="SUPFAM" id="SSF52540">
    <property type="entry name" value="P-loop containing nucleoside triphosphate hydrolases"/>
    <property type="match status" value="1"/>
</dbReference>
<dbReference type="GeneID" id="56927858"/>
<dbReference type="PANTHER" id="PTHR30050:SF2">
    <property type="entry name" value="CHROMOSOMAL REPLICATION INITIATOR PROTEIN DNAA"/>
    <property type="match status" value="1"/>
</dbReference>
<evidence type="ECO:0000313" key="16">
    <source>
        <dbReference type="Proteomes" id="UP000317935"/>
    </source>
</evidence>
<keyword evidence="5 8" id="KW-0067">ATP-binding</keyword>
<evidence type="ECO:0000259" key="13">
    <source>
        <dbReference type="SMART" id="SM00760"/>
    </source>
</evidence>
<dbReference type="InterPro" id="IPR013159">
    <property type="entry name" value="DnaA_C"/>
</dbReference>
<reference evidence="14 17" key="2">
    <citation type="submission" date="2020-04" db="EMBL/GenBank/DDBJ databases">
        <title>Genomic analysis of gastric non-Helicobacter pylori Helicobacters isolated in Japan.</title>
        <authorList>
            <person name="Suzuki M."/>
            <person name="Rimbara E."/>
        </authorList>
    </citation>
    <scope>NUCLEOTIDE SEQUENCE [LARGE SCALE GENOMIC DNA]</scope>
    <source>
        <strain evidence="14 17">NHP19-0020</strain>
    </source>
</reference>
<dbReference type="PANTHER" id="PTHR30050">
    <property type="entry name" value="CHROMOSOMAL REPLICATION INITIATOR PROTEIN DNAA"/>
    <property type="match status" value="1"/>
</dbReference>
<name>A0A6J4CVC3_9HELI</name>
<dbReference type="Gene3D" id="3.40.50.300">
    <property type="entry name" value="P-loop containing nucleotide triphosphate hydrolases"/>
    <property type="match status" value="1"/>
</dbReference>
<comment type="similarity">
    <text evidence="1 8 11">Belongs to the DnaA family.</text>
</comment>
<dbReference type="HAMAP" id="MF_00377">
    <property type="entry name" value="DnaA_bact"/>
    <property type="match status" value="1"/>
</dbReference>
<evidence type="ECO:0000256" key="5">
    <source>
        <dbReference type="ARBA" id="ARBA00022840"/>
    </source>
</evidence>
<dbReference type="RefSeq" id="WP_006564372.1">
    <property type="nucleotide sequence ID" value="NZ_AP019774.1"/>
</dbReference>
<dbReference type="CDD" id="cd00009">
    <property type="entry name" value="AAA"/>
    <property type="match status" value="1"/>
</dbReference>
<feature type="binding site" evidence="8">
    <location>
        <position position="144"/>
    </location>
    <ligand>
        <name>ATP</name>
        <dbReference type="ChEBI" id="CHEBI:30616"/>
    </ligand>
</feature>
<dbReference type="GO" id="GO:0005524">
    <property type="term" value="F:ATP binding"/>
    <property type="evidence" value="ECO:0007669"/>
    <property type="project" value="UniProtKB-UniRule"/>
</dbReference>
<dbReference type="InterPro" id="IPR020591">
    <property type="entry name" value="Chromosome_initiator_DnaA-like"/>
</dbReference>
<dbReference type="Pfam" id="PF08299">
    <property type="entry name" value="Bac_DnaA_C"/>
    <property type="match status" value="1"/>
</dbReference>
<dbReference type="Gene3D" id="3.30.300.180">
    <property type="match status" value="1"/>
</dbReference>
<evidence type="ECO:0000256" key="11">
    <source>
        <dbReference type="RuleBase" id="RU004227"/>
    </source>
</evidence>